<evidence type="ECO:0000313" key="1">
    <source>
        <dbReference type="EMBL" id="KAG7390373.1"/>
    </source>
</evidence>
<evidence type="ECO:0000313" key="2">
    <source>
        <dbReference type="Proteomes" id="UP000694044"/>
    </source>
</evidence>
<organism evidence="1 2">
    <name type="scientific">Phytophthora pseudosyringae</name>
    <dbReference type="NCBI Taxonomy" id="221518"/>
    <lineage>
        <taxon>Eukaryota</taxon>
        <taxon>Sar</taxon>
        <taxon>Stramenopiles</taxon>
        <taxon>Oomycota</taxon>
        <taxon>Peronosporomycetes</taxon>
        <taxon>Peronosporales</taxon>
        <taxon>Peronosporaceae</taxon>
        <taxon>Phytophthora</taxon>
    </lineage>
</organism>
<proteinExistence type="predicted"/>
<gene>
    <name evidence="1" type="ORF">PHYPSEUDO_008201</name>
</gene>
<dbReference type="OrthoDB" id="26889at2759"/>
<protein>
    <submittedName>
        <fullName evidence="1">Uncharacterized protein</fullName>
    </submittedName>
</protein>
<dbReference type="Proteomes" id="UP000694044">
    <property type="component" value="Unassembled WGS sequence"/>
</dbReference>
<comment type="caution">
    <text evidence="1">The sequence shown here is derived from an EMBL/GenBank/DDBJ whole genome shotgun (WGS) entry which is preliminary data.</text>
</comment>
<sequence length="171" mass="19388">MADHHYHRHICSDGEPVAEMERPEDVLNIDECDVWGSKMPKLDLEMRGRRASAARTTCPTRSSRIHRLRGASRDHVPRQGRGPSRPYIKRRPFIVISSSGRKASPAHEGYVFPSLSRIFAMCGFGDAHRVAIEGLAMYDKEECFQNAVNEANCITDKVVQNHKLRLDMNCV</sequence>
<name>A0A8T1WEC3_9STRA</name>
<accession>A0A8T1WEC3</accession>
<dbReference type="EMBL" id="JAGDFM010000033">
    <property type="protein sequence ID" value="KAG7390373.1"/>
    <property type="molecule type" value="Genomic_DNA"/>
</dbReference>
<dbReference type="PANTHER" id="PTHR43741">
    <property type="entry name" value="FMN-DEPENDENT NADH-AZOREDUCTASE 1"/>
    <property type="match status" value="1"/>
</dbReference>
<dbReference type="PANTHER" id="PTHR43741:SF4">
    <property type="entry name" value="FMN-DEPENDENT NADH:QUINONE OXIDOREDUCTASE"/>
    <property type="match status" value="1"/>
</dbReference>
<reference evidence="1" key="1">
    <citation type="submission" date="2021-02" db="EMBL/GenBank/DDBJ databases">
        <authorList>
            <person name="Palmer J.M."/>
        </authorList>
    </citation>
    <scope>NUCLEOTIDE SEQUENCE</scope>
    <source>
        <strain evidence="1">SCRP734</strain>
    </source>
</reference>
<dbReference type="AlphaFoldDB" id="A0A8T1WEC3"/>
<dbReference type="InterPro" id="IPR050104">
    <property type="entry name" value="FMN-dep_NADH:Q_OxRdtase_AzoR1"/>
</dbReference>
<keyword evidence="2" id="KW-1185">Reference proteome</keyword>